<dbReference type="GO" id="GO:0006545">
    <property type="term" value="P:glycine biosynthetic process"/>
    <property type="evidence" value="ECO:0007669"/>
    <property type="project" value="TreeGrafter"/>
</dbReference>
<dbReference type="EC" id="4.1.2.48" evidence="7"/>
<evidence type="ECO:0000259" key="6">
    <source>
        <dbReference type="Pfam" id="PF01212"/>
    </source>
</evidence>
<dbReference type="PIRSF" id="PIRSF017617">
    <property type="entry name" value="Thr_aldolase"/>
    <property type="match status" value="1"/>
</dbReference>
<evidence type="ECO:0000256" key="4">
    <source>
        <dbReference type="ARBA" id="ARBA00023239"/>
    </source>
</evidence>
<dbReference type="PANTHER" id="PTHR48097">
    <property type="entry name" value="L-THREONINE ALDOLASE-RELATED"/>
    <property type="match status" value="1"/>
</dbReference>
<dbReference type="InterPro" id="IPR001597">
    <property type="entry name" value="ArAA_b-elim_lyase/Thr_aldolase"/>
</dbReference>
<evidence type="ECO:0000313" key="7">
    <source>
        <dbReference type="EMBL" id="KAJ2849351.1"/>
    </source>
</evidence>
<comment type="similarity">
    <text evidence="2">Belongs to the threonine aldolase family.</text>
</comment>
<dbReference type="Proteomes" id="UP001139887">
    <property type="component" value="Unassembled WGS sequence"/>
</dbReference>
<comment type="cofactor">
    <cofactor evidence="1">
        <name>pyridoxal 5'-phosphate</name>
        <dbReference type="ChEBI" id="CHEBI:597326"/>
    </cofactor>
</comment>
<dbReference type="GO" id="GO:0005829">
    <property type="term" value="C:cytosol"/>
    <property type="evidence" value="ECO:0007669"/>
    <property type="project" value="TreeGrafter"/>
</dbReference>
<dbReference type="AlphaFoldDB" id="A0A9W8IFF0"/>
<gene>
    <name evidence="7" type="primary">GLY1</name>
    <name evidence="7" type="ORF">IWW36_002688</name>
</gene>
<dbReference type="Pfam" id="PF01212">
    <property type="entry name" value="Beta_elim_lyase"/>
    <property type="match status" value="1"/>
</dbReference>
<protein>
    <submittedName>
        <fullName evidence="7">Threonine aldolase</fullName>
        <ecNumber evidence="7">4.1.2.48</ecNumber>
    </submittedName>
</protein>
<keyword evidence="8" id="KW-1185">Reference proteome</keyword>
<keyword evidence="4 7" id="KW-0456">Lyase</keyword>
<dbReference type="NCBIfam" id="NF041359">
    <property type="entry name" value="GntG_guanitoxin"/>
    <property type="match status" value="1"/>
</dbReference>
<comment type="caution">
    <text evidence="7">The sequence shown here is derived from an EMBL/GenBank/DDBJ whole genome shotgun (WGS) entry which is preliminary data.</text>
</comment>
<name>A0A9W8IFF0_9FUNG</name>
<keyword evidence="3" id="KW-0663">Pyridoxal phosphate</keyword>
<dbReference type="Gene3D" id="3.90.1150.10">
    <property type="entry name" value="Aspartate Aminotransferase, domain 1"/>
    <property type="match status" value="1"/>
</dbReference>
<feature type="modified residue" description="N6-(pyridoxal phosphate)lysine" evidence="5">
    <location>
        <position position="210"/>
    </location>
</feature>
<accession>A0A9W8IFF0</accession>
<sequence>MQVQINDIKRNWDFRSDTVTKPTTGMMAAMLNAPVGDSVFGEDPTVLELESRVAKLCGKEAALFCASSTMGNQLAIRAHLHSPPESILCHAKSHIFQYESGGASLLSQAMMLPVTPSNSINLTAKDVEDNLILDNSFCHKAPTKLVALENTFSGVVMPLEDMQQIAALAHGHGIPVHLDGSRLWNASAATGISIADYVKDMDSVNLCLSKGMGCPVGALLVGSTAFIDKARHFRKVFGGGWRQAGILAAAGLYAIDNIWPTMKHSHQQARRLADGMTRMGFTLVLPVETNMVLLALDAEHKPACEKLIDMLKTEGVILGLVYEGSLRLVVHHQIDDTCIDLVLSTASKLGLSSN</sequence>
<evidence type="ECO:0000313" key="8">
    <source>
        <dbReference type="Proteomes" id="UP001139887"/>
    </source>
</evidence>
<dbReference type="SUPFAM" id="SSF53383">
    <property type="entry name" value="PLP-dependent transferases"/>
    <property type="match status" value="1"/>
</dbReference>
<dbReference type="FunFam" id="3.40.640.10:FF:000030">
    <property type="entry name" value="Low-specificity L-threonine aldolase"/>
    <property type="match status" value="1"/>
</dbReference>
<dbReference type="InterPro" id="IPR015421">
    <property type="entry name" value="PyrdxlP-dep_Trfase_major"/>
</dbReference>
<evidence type="ECO:0000256" key="1">
    <source>
        <dbReference type="ARBA" id="ARBA00001933"/>
    </source>
</evidence>
<dbReference type="OrthoDB" id="10261951at2759"/>
<dbReference type="CDD" id="cd06502">
    <property type="entry name" value="TA_like"/>
    <property type="match status" value="1"/>
</dbReference>
<proteinExistence type="inferred from homology"/>
<reference evidence="7" key="1">
    <citation type="submission" date="2022-07" db="EMBL/GenBank/DDBJ databases">
        <title>Phylogenomic reconstructions and comparative analyses of Kickxellomycotina fungi.</title>
        <authorList>
            <person name="Reynolds N.K."/>
            <person name="Stajich J.E."/>
            <person name="Barry K."/>
            <person name="Grigoriev I.V."/>
            <person name="Crous P."/>
            <person name="Smith M.E."/>
        </authorList>
    </citation>
    <scope>NUCLEOTIDE SEQUENCE</scope>
    <source>
        <strain evidence="7">NRRL 1566</strain>
    </source>
</reference>
<dbReference type="InterPro" id="IPR023603">
    <property type="entry name" value="Low_specificity_L-TA-like"/>
</dbReference>
<dbReference type="GO" id="GO:0006567">
    <property type="term" value="P:L-threonine catabolic process"/>
    <property type="evidence" value="ECO:0007669"/>
    <property type="project" value="TreeGrafter"/>
</dbReference>
<dbReference type="EMBL" id="JANBUW010000084">
    <property type="protein sequence ID" value="KAJ2849351.1"/>
    <property type="molecule type" value="Genomic_DNA"/>
</dbReference>
<dbReference type="PANTHER" id="PTHR48097:SF9">
    <property type="entry name" value="L-THREONINE ALDOLASE"/>
    <property type="match status" value="1"/>
</dbReference>
<dbReference type="InterPro" id="IPR015422">
    <property type="entry name" value="PyrdxlP-dep_Trfase_small"/>
</dbReference>
<organism evidence="7 8">
    <name type="scientific">Coemansia brasiliensis</name>
    <dbReference type="NCBI Taxonomy" id="2650707"/>
    <lineage>
        <taxon>Eukaryota</taxon>
        <taxon>Fungi</taxon>
        <taxon>Fungi incertae sedis</taxon>
        <taxon>Zoopagomycota</taxon>
        <taxon>Kickxellomycotina</taxon>
        <taxon>Kickxellomycetes</taxon>
        <taxon>Kickxellales</taxon>
        <taxon>Kickxellaceae</taxon>
        <taxon>Coemansia</taxon>
    </lineage>
</organism>
<evidence type="ECO:0000256" key="3">
    <source>
        <dbReference type="ARBA" id="ARBA00022898"/>
    </source>
</evidence>
<dbReference type="GO" id="GO:0008732">
    <property type="term" value="F:L-allo-threonine aldolase activity"/>
    <property type="evidence" value="ECO:0007669"/>
    <property type="project" value="TreeGrafter"/>
</dbReference>
<evidence type="ECO:0000256" key="5">
    <source>
        <dbReference type="PIRSR" id="PIRSR017617-1"/>
    </source>
</evidence>
<evidence type="ECO:0000256" key="2">
    <source>
        <dbReference type="ARBA" id="ARBA00006966"/>
    </source>
</evidence>
<feature type="domain" description="Aromatic amino acid beta-eliminating lyase/threonine aldolase" evidence="6">
    <location>
        <begin position="13"/>
        <end position="297"/>
    </location>
</feature>
<dbReference type="InterPro" id="IPR015424">
    <property type="entry name" value="PyrdxlP-dep_Trfase"/>
</dbReference>
<dbReference type="Gene3D" id="3.40.640.10">
    <property type="entry name" value="Type I PLP-dependent aspartate aminotransferase-like (Major domain)"/>
    <property type="match status" value="1"/>
</dbReference>